<comment type="catalytic activity">
    <reaction evidence="5">
        <text>RNA(n) + a ribonucleoside 5'-triphosphate = RNA(n+1) + diphosphate</text>
        <dbReference type="Rhea" id="RHEA:21248"/>
        <dbReference type="Rhea" id="RHEA-COMP:14527"/>
        <dbReference type="Rhea" id="RHEA-COMP:17342"/>
        <dbReference type="ChEBI" id="CHEBI:33019"/>
        <dbReference type="ChEBI" id="CHEBI:61557"/>
        <dbReference type="ChEBI" id="CHEBI:140395"/>
        <dbReference type="EC" id="2.7.7.6"/>
    </reaction>
</comment>
<dbReference type="RefSeq" id="WP_105959873.1">
    <property type="nucleotide sequence ID" value="NZ_PVNS01000012.1"/>
</dbReference>
<evidence type="ECO:0000313" key="6">
    <source>
        <dbReference type="EMBL" id="PRO64777.1"/>
    </source>
</evidence>
<dbReference type="HAMAP" id="MF_01553">
    <property type="entry name" value="RNApol_bact_RpoY"/>
    <property type="match status" value="1"/>
</dbReference>
<dbReference type="OrthoDB" id="2147503at2"/>
<keyword evidence="4 5" id="KW-0804">Transcription</keyword>
<gene>
    <name evidence="5" type="primary">rpoY</name>
    <name evidence="6" type="ORF">C6I21_12770</name>
</gene>
<dbReference type="AlphaFoldDB" id="A0A2P6MEV8"/>
<keyword evidence="2 5" id="KW-0808">Transferase</keyword>
<dbReference type="EMBL" id="PVNS01000012">
    <property type="protein sequence ID" value="PRO64777.1"/>
    <property type="molecule type" value="Genomic_DNA"/>
</dbReference>
<evidence type="ECO:0000256" key="3">
    <source>
        <dbReference type="ARBA" id="ARBA00022695"/>
    </source>
</evidence>
<accession>A0A2P6MEV8</accession>
<evidence type="ECO:0000256" key="1">
    <source>
        <dbReference type="ARBA" id="ARBA00022478"/>
    </source>
</evidence>
<name>A0A2P6MEV8_ALKUR</name>
<dbReference type="EC" id="2.7.7.6" evidence="5"/>
<dbReference type="NCBIfam" id="NF010188">
    <property type="entry name" value="PRK13667.1"/>
    <property type="match status" value="1"/>
</dbReference>
<keyword evidence="7" id="KW-1185">Reference proteome</keyword>
<keyword evidence="1 5" id="KW-0240">DNA-directed RNA polymerase</keyword>
<dbReference type="GO" id="GO:0003677">
    <property type="term" value="F:DNA binding"/>
    <property type="evidence" value="ECO:0007669"/>
    <property type="project" value="UniProtKB-UniRule"/>
</dbReference>
<protein>
    <recommendedName>
        <fullName evidence="5">DNA-directed RNA polymerase subunit epsilon</fullName>
        <shortName evidence="5">RNAP epsilon subunit</shortName>
        <ecNumber evidence="5">2.7.7.6</ecNumber>
    </recommendedName>
    <alternativeName>
        <fullName evidence="5">RNA polymerase epsilon subunit</fullName>
    </alternativeName>
    <alternativeName>
        <fullName evidence="5">Transcriptase subunit epsilon</fullName>
    </alternativeName>
</protein>
<dbReference type="Proteomes" id="UP000243650">
    <property type="component" value="Unassembled WGS sequence"/>
</dbReference>
<evidence type="ECO:0000256" key="5">
    <source>
        <dbReference type="HAMAP-Rule" id="MF_01553"/>
    </source>
</evidence>
<dbReference type="Gene3D" id="3.10.20.730">
    <property type="entry name" value="RNAP, epsilon subunit-like"/>
    <property type="match status" value="1"/>
</dbReference>
<reference evidence="6 7" key="1">
    <citation type="submission" date="2018-03" db="EMBL/GenBank/DDBJ databases">
        <title>Bacillus urumqiensis sp. nov., a moderately haloalkaliphilic bacterium isolated from a salt lake.</title>
        <authorList>
            <person name="Zhao B."/>
            <person name="Liao Z."/>
        </authorList>
    </citation>
    <scope>NUCLEOTIDE SEQUENCE [LARGE SCALE GENOMIC DNA]</scope>
    <source>
        <strain evidence="6 7">BZ-SZ-XJ18</strain>
    </source>
</reference>
<comment type="caution">
    <text evidence="6">The sequence shown here is derived from an EMBL/GenBank/DDBJ whole genome shotgun (WGS) entry which is preliminary data.</text>
</comment>
<evidence type="ECO:0000256" key="4">
    <source>
        <dbReference type="ARBA" id="ARBA00023163"/>
    </source>
</evidence>
<dbReference type="InterPro" id="IPR009907">
    <property type="entry name" value="RpoY"/>
</dbReference>
<comment type="subunit">
    <text evidence="5">RNAP is composed of a core of 2 alpha, a beta and a beta' subunit. The core is associated with a delta subunit, and at least one of epsilon or omega. When a sigma factor is associated with the core the holoenzyme is formed, which can initiate transcription.</text>
</comment>
<comment type="similarity">
    <text evidence="5">Belongs to the RNA polymerase subunit epsilon family.</text>
</comment>
<comment type="function">
    <text evidence="5">A non-essential component of RNA polymerase (RNAP).</text>
</comment>
<evidence type="ECO:0000313" key="7">
    <source>
        <dbReference type="Proteomes" id="UP000243650"/>
    </source>
</evidence>
<sequence length="72" mass="8505">MIFKVFYQETLSEVPVRERTDSMYVEAETEEEVRKGLKERSYNIEYVTPLSDAALAYEKETNDDFEVESLDQ</sequence>
<keyword evidence="3 5" id="KW-0548">Nucleotidyltransferase</keyword>
<dbReference type="GO" id="GO:0003899">
    <property type="term" value="F:DNA-directed RNA polymerase activity"/>
    <property type="evidence" value="ECO:0007669"/>
    <property type="project" value="UniProtKB-UniRule"/>
</dbReference>
<dbReference type="Pfam" id="PF07288">
    <property type="entry name" value="RpoY"/>
    <property type="match status" value="1"/>
</dbReference>
<dbReference type="GO" id="GO:0000428">
    <property type="term" value="C:DNA-directed RNA polymerase complex"/>
    <property type="evidence" value="ECO:0007669"/>
    <property type="project" value="UniProtKB-KW"/>
</dbReference>
<dbReference type="GO" id="GO:0006351">
    <property type="term" value="P:DNA-templated transcription"/>
    <property type="evidence" value="ECO:0007669"/>
    <property type="project" value="UniProtKB-UniRule"/>
</dbReference>
<organism evidence="6 7">
    <name type="scientific">Alkalicoccus urumqiensis</name>
    <name type="common">Bacillus urumqiensis</name>
    <dbReference type="NCBI Taxonomy" id="1548213"/>
    <lineage>
        <taxon>Bacteria</taxon>
        <taxon>Bacillati</taxon>
        <taxon>Bacillota</taxon>
        <taxon>Bacilli</taxon>
        <taxon>Bacillales</taxon>
        <taxon>Bacillaceae</taxon>
        <taxon>Alkalicoccus</taxon>
    </lineage>
</organism>
<evidence type="ECO:0000256" key="2">
    <source>
        <dbReference type="ARBA" id="ARBA00022679"/>
    </source>
</evidence>
<proteinExistence type="inferred from homology"/>